<name>A0A5B8U7X4_9ACTN</name>
<dbReference type="EMBL" id="CP042430">
    <property type="protein sequence ID" value="QEC49164.1"/>
    <property type="molecule type" value="Genomic_DNA"/>
</dbReference>
<protein>
    <submittedName>
        <fullName evidence="1">Uncharacterized protein</fullName>
    </submittedName>
</protein>
<dbReference type="OrthoDB" id="5244143at2"/>
<dbReference type="KEGG" id="bsol:FSW04_17320"/>
<sequence>MAEQCSWCAASVGADDGFRVAEPESDHKAVFCRLEHVVPWVIHGASWDRGRIVTDGEPDDALGRCALCGDHLAERRVLVVRHRGRHRIADAFCRLEHLHDWARGGGRYKAAS</sequence>
<gene>
    <name evidence="1" type="ORF">FSW04_17320</name>
</gene>
<proteinExistence type="predicted"/>
<dbReference type="AlphaFoldDB" id="A0A5B8U7X4"/>
<reference evidence="1 2" key="1">
    <citation type="journal article" date="2018" name="J. Microbiol.">
        <title>Baekduia soli gen. nov., sp. nov., a novel bacterium isolated from the soil of Baekdu Mountain and proposal of a novel family name, Baekduiaceae fam. nov.</title>
        <authorList>
            <person name="An D.S."/>
            <person name="Siddiqi M.Z."/>
            <person name="Kim K.H."/>
            <person name="Yu H.S."/>
            <person name="Im W.T."/>
        </authorList>
    </citation>
    <scope>NUCLEOTIDE SEQUENCE [LARGE SCALE GENOMIC DNA]</scope>
    <source>
        <strain evidence="1 2">BR7-21</strain>
    </source>
</reference>
<keyword evidence="2" id="KW-1185">Reference proteome</keyword>
<evidence type="ECO:0000313" key="2">
    <source>
        <dbReference type="Proteomes" id="UP000321805"/>
    </source>
</evidence>
<evidence type="ECO:0000313" key="1">
    <source>
        <dbReference type="EMBL" id="QEC49164.1"/>
    </source>
</evidence>
<organism evidence="1 2">
    <name type="scientific">Baekduia soli</name>
    <dbReference type="NCBI Taxonomy" id="496014"/>
    <lineage>
        <taxon>Bacteria</taxon>
        <taxon>Bacillati</taxon>
        <taxon>Actinomycetota</taxon>
        <taxon>Thermoleophilia</taxon>
        <taxon>Solirubrobacterales</taxon>
        <taxon>Baekduiaceae</taxon>
        <taxon>Baekduia</taxon>
    </lineage>
</organism>
<dbReference type="RefSeq" id="WP_146921521.1">
    <property type="nucleotide sequence ID" value="NZ_CP042430.1"/>
</dbReference>
<dbReference type="Proteomes" id="UP000321805">
    <property type="component" value="Chromosome"/>
</dbReference>
<accession>A0A5B8U7X4</accession>